<sequence length="95" mass="11142">MKNRMKGMEQGGSEKELRENVTSGREKPFVQVPLRVKSSMALERKKVKKLATLRRHLSETSLKCLLLSAFIFSLLSEMLEKDIELHYDKKFQFRL</sequence>
<keyword evidence="3" id="KW-1185">Reference proteome</keyword>
<reference evidence="2 3" key="1">
    <citation type="journal article" date="2019" name="Sci. Rep.">
        <title>Orb-weaving spider Araneus ventricosus genome elucidates the spidroin gene catalogue.</title>
        <authorList>
            <person name="Kono N."/>
            <person name="Nakamura H."/>
            <person name="Ohtoshi R."/>
            <person name="Moran D.A.P."/>
            <person name="Shinohara A."/>
            <person name="Yoshida Y."/>
            <person name="Fujiwara M."/>
            <person name="Mori M."/>
            <person name="Tomita M."/>
            <person name="Arakawa K."/>
        </authorList>
    </citation>
    <scope>NUCLEOTIDE SEQUENCE [LARGE SCALE GENOMIC DNA]</scope>
</reference>
<dbReference type="Proteomes" id="UP000499080">
    <property type="component" value="Unassembled WGS sequence"/>
</dbReference>
<evidence type="ECO:0000313" key="2">
    <source>
        <dbReference type="EMBL" id="GBM70612.1"/>
    </source>
</evidence>
<feature type="compositionally biased region" description="Basic and acidic residues" evidence="1">
    <location>
        <begin position="12"/>
        <end position="25"/>
    </location>
</feature>
<dbReference type="EMBL" id="BGPR01002261">
    <property type="protein sequence ID" value="GBM70612.1"/>
    <property type="molecule type" value="Genomic_DNA"/>
</dbReference>
<organism evidence="2 3">
    <name type="scientific">Araneus ventricosus</name>
    <name type="common">Orbweaver spider</name>
    <name type="synonym">Epeira ventricosa</name>
    <dbReference type="NCBI Taxonomy" id="182803"/>
    <lineage>
        <taxon>Eukaryota</taxon>
        <taxon>Metazoa</taxon>
        <taxon>Ecdysozoa</taxon>
        <taxon>Arthropoda</taxon>
        <taxon>Chelicerata</taxon>
        <taxon>Arachnida</taxon>
        <taxon>Araneae</taxon>
        <taxon>Araneomorphae</taxon>
        <taxon>Entelegynae</taxon>
        <taxon>Araneoidea</taxon>
        <taxon>Araneidae</taxon>
        <taxon>Araneus</taxon>
    </lineage>
</organism>
<comment type="caution">
    <text evidence="2">The sequence shown here is derived from an EMBL/GenBank/DDBJ whole genome shotgun (WGS) entry which is preliminary data.</text>
</comment>
<accession>A0A4Y2HZF3</accession>
<evidence type="ECO:0000256" key="1">
    <source>
        <dbReference type="SAM" id="MobiDB-lite"/>
    </source>
</evidence>
<gene>
    <name evidence="2" type="ORF">AVEN_180289_1</name>
</gene>
<name>A0A4Y2HZF3_ARAVE</name>
<dbReference type="AlphaFoldDB" id="A0A4Y2HZF3"/>
<protein>
    <submittedName>
        <fullName evidence="2">Uncharacterized protein</fullName>
    </submittedName>
</protein>
<evidence type="ECO:0000313" key="3">
    <source>
        <dbReference type="Proteomes" id="UP000499080"/>
    </source>
</evidence>
<proteinExistence type="predicted"/>
<feature type="region of interest" description="Disordered" evidence="1">
    <location>
        <begin position="1"/>
        <end position="25"/>
    </location>
</feature>